<keyword evidence="7" id="KW-0812">Transmembrane</keyword>
<dbReference type="RefSeq" id="XP_020840933.1">
    <property type="nucleotide sequence ID" value="XM_020985274.1"/>
</dbReference>
<keyword evidence="7" id="KW-0472">Membrane</keyword>
<evidence type="ECO:0000256" key="6">
    <source>
        <dbReference type="ARBA" id="ARBA00023315"/>
    </source>
</evidence>
<dbReference type="InterPro" id="IPR002123">
    <property type="entry name" value="Plipid/glycerol_acylTrfase"/>
</dbReference>
<dbReference type="GO" id="GO:0036149">
    <property type="term" value="P:phosphatidylinositol acyl-chain remodeling"/>
    <property type="evidence" value="ECO:0007669"/>
    <property type="project" value="TreeGrafter"/>
</dbReference>
<dbReference type="GeneID" id="110207592"/>
<evidence type="ECO:0000259" key="8">
    <source>
        <dbReference type="SMART" id="SM00563"/>
    </source>
</evidence>
<keyword evidence="5" id="KW-1208">Phospholipid metabolism</keyword>
<keyword evidence="4" id="KW-0443">Lipid metabolism</keyword>
<dbReference type="Pfam" id="PF01553">
    <property type="entry name" value="Acyltransferase"/>
    <property type="match status" value="1"/>
</dbReference>
<dbReference type="SMART" id="SM00563">
    <property type="entry name" value="PlsC"/>
    <property type="match status" value="1"/>
</dbReference>
<evidence type="ECO:0000256" key="1">
    <source>
        <dbReference type="ARBA" id="ARBA00008655"/>
    </source>
</evidence>
<evidence type="ECO:0000313" key="9">
    <source>
        <dbReference type="Proteomes" id="UP000515140"/>
    </source>
</evidence>
<dbReference type="GO" id="GO:0005739">
    <property type="term" value="C:mitochondrion"/>
    <property type="evidence" value="ECO:0007669"/>
    <property type="project" value="TreeGrafter"/>
</dbReference>
<reference evidence="10" key="1">
    <citation type="submission" date="2025-08" db="UniProtKB">
        <authorList>
            <consortium name="RefSeq"/>
        </authorList>
    </citation>
    <scope>IDENTIFICATION</scope>
    <source>
        <tissue evidence="10">Spleen</tissue>
    </source>
</reference>
<keyword evidence="4" id="KW-0594">Phospholipid biosynthesis</keyword>
<dbReference type="InterPro" id="IPR032098">
    <property type="entry name" value="Acyltransf_C"/>
</dbReference>
<dbReference type="SUPFAM" id="SSF69593">
    <property type="entry name" value="Glycerol-3-phosphate (1)-acyltransferase"/>
    <property type="match status" value="1"/>
</dbReference>
<feature type="domain" description="Phospholipid/glycerol acyltransferase" evidence="8">
    <location>
        <begin position="88"/>
        <end position="213"/>
    </location>
</feature>
<evidence type="ECO:0000256" key="7">
    <source>
        <dbReference type="SAM" id="Phobius"/>
    </source>
</evidence>
<keyword evidence="7" id="KW-1133">Transmembrane helix</keyword>
<organism evidence="9 10">
    <name type="scientific">Phascolarctos cinereus</name>
    <name type="common">Koala</name>
    <dbReference type="NCBI Taxonomy" id="38626"/>
    <lineage>
        <taxon>Eukaryota</taxon>
        <taxon>Metazoa</taxon>
        <taxon>Chordata</taxon>
        <taxon>Craniata</taxon>
        <taxon>Vertebrata</taxon>
        <taxon>Euteleostomi</taxon>
        <taxon>Mammalia</taxon>
        <taxon>Metatheria</taxon>
        <taxon>Diprotodontia</taxon>
        <taxon>Phascolarctidae</taxon>
        <taxon>Phascolarctos</taxon>
    </lineage>
</organism>
<dbReference type="PANTHER" id="PTHR10983:SF73">
    <property type="entry name" value="1-ACYL-SN-GLYCEROL-3-PHOSPHATE ACYLTRANSFERASE EPSILON"/>
    <property type="match status" value="1"/>
</dbReference>
<keyword evidence="3" id="KW-0808">Transferase</keyword>
<sequence length="366" mass="42404">MLLSLVLHTYSMRYVLPAAVMLGTAPTYILAWLGWRLFSLFLPGARIYQEVDDRFYTIYQSMVLFFFENYTGVQIILYGDLPKHKENIIYLSNHQCTVDWIVADILAIRQNALGHVRYVLKNGLKWLPLYGWYFSQHGGIYVKRSAKFNEMEMRNKLQRQMDTGTPTYLVIFPEGTRYNPELTKVISASQTYAAEQGLAVLKHVLTPRIKATYVAFDCMKNYLDAIYDVTVAYEGTVDQMGKRKEAPSMTEFLCKECPKVHIHIDRIDKKDIPEEQLSMRRWLHDRFEIKDKLMIEFYDSPDSQRRSKFPGKCINSKLSLKKTLPSLLFLGGLTASMLMTESGRKLYVKTWIYGTVIGCLLVSIKV</sequence>
<protein>
    <submittedName>
        <fullName evidence="10">1-acyl-sn-glycerol-3-phosphate acyltransferase epsilon isoform X1</fullName>
    </submittedName>
</protein>
<evidence type="ECO:0000256" key="3">
    <source>
        <dbReference type="ARBA" id="ARBA00022679"/>
    </source>
</evidence>
<dbReference type="AlphaFoldDB" id="A0A6P5K6A3"/>
<evidence type="ECO:0000256" key="2">
    <source>
        <dbReference type="ARBA" id="ARBA00022516"/>
    </source>
</evidence>
<keyword evidence="9" id="KW-1185">Reference proteome</keyword>
<keyword evidence="2" id="KW-0444">Lipid biosynthesis</keyword>
<gene>
    <name evidence="10" type="primary">AGPAT5</name>
</gene>
<evidence type="ECO:0000313" key="10">
    <source>
        <dbReference type="RefSeq" id="XP_020840933.1"/>
    </source>
</evidence>
<proteinExistence type="inferred from homology"/>
<dbReference type="Proteomes" id="UP000515140">
    <property type="component" value="Unplaced"/>
</dbReference>
<evidence type="ECO:0000256" key="4">
    <source>
        <dbReference type="ARBA" id="ARBA00023209"/>
    </source>
</evidence>
<dbReference type="GO" id="GO:0008654">
    <property type="term" value="P:phospholipid biosynthetic process"/>
    <property type="evidence" value="ECO:0007669"/>
    <property type="project" value="UniProtKB-KW"/>
</dbReference>
<dbReference type="InParanoid" id="A0A6P5K6A3"/>
<evidence type="ECO:0000256" key="5">
    <source>
        <dbReference type="ARBA" id="ARBA00023264"/>
    </source>
</evidence>
<dbReference type="CTD" id="55326"/>
<dbReference type="KEGG" id="pcw:110207592"/>
<accession>A0A6P5K6A3</accession>
<comment type="similarity">
    <text evidence="1">Belongs to the 1-acyl-sn-glycerol-3-phosphate acyltransferase family.</text>
</comment>
<dbReference type="PANTHER" id="PTHR10983">
    <property type="entry name" value="1-ACYLGLYCEROL-3-PHOSPHATE ACYLTRANSFERASE-RELATED"/>
    <property type="match status" value="1"/>
</dbReference>
<feature type="transmembrane region" description="Helical" evidence="7">
    <location>
        <begin position="12"/>
        <end position="35"/>
    </location>
</feature>
<dbReference type="CDD" id="cd07990">
    <property type="entry name" value="LPLAT_LCLAT1-like"/>
    <property type="match status" value="1"/>
</dbReference>
<dbReference type="FunCoup" id="A0A6P5K6A3">
    <property type="interactions" value="1854"/>
</dbReference>
<keyword evidence="6 10" id="KW-0012">Acyltransferase</keyword>
<dbReference type="Pfam" id="PF16076">
    <property type="entry name" value="Acyltransf_C"/>
    <property type="match status" value="1"/>
</dbReference>
<name>A0A6P5K6A3_PHACI</name>
<dbReference type="GO" id="GO:0016746">
    <property type="term" value="F:acyltransferase activity"/>
    <property type="evidence" value="ECO:0007669"/>
    <property type="project" value="UniProtKB-KW"/>
</dbReference>
<dbReference type="GO" id="GO:0005783">
    <property type="term" value="C:endoplasmic reticulum"/>
    <property type="evidence" value="ECO:0007669"/>
    <property type="project" value="TreeGrafter"/>
</dbReference>